<dbReference type="SUPFAM" id="SSF49562">
    <property type="entry name" value="C2 domain (Calcium/lipid-binding domain, CaLB)"/>
    <property type="match status" value="2"/>
</dbReference>
<feature type="compositionally biased region" description="Polar residues" evidence="7">
    <location>
        <begin position="826"/>
        <end position="839"/>
    </location>
</feature>
<feature type="domain" description="RabBD" evidence="9">
    <location>
        <begin position="1"/>
        <end position="57"/>
    </location>
</feature>
<feature type="compositionally biased region" description="Polar residues" evidence="7">
    <location>
        <begin position="1443"/>
        <end position="1463"/>
    </location>
</feature>
<feature type="compositionally biased region" description="Polar residues" evidence="7">
    <location>
        <begin position="545"/>
        <end position="560"/>
    </location>
</feature>
<feature type="compositionally biased region" description="Polar residues" evidence="7">
    <location>
        <begin position="1957"/>
        <end position="1975"/>
    </location>
</feature>
<evidence type="ECO:0000256" key="2">
    <source>
        <dbReference type="ARBA" id="ARBA00022475"/>
    </source>
</evidence>
<keyword evidence="10" id="KW-1185">Reference proteome</keyword>
<feature type="region of interest" description="Disordered" evidence="7">
    <location>
        <begin position="1361"/>
        <end position="1469"/>
    </location>
</feature>
<feature type="compositionally biased region" description="Polar residues" evidence="7">
    <location>
        <begin position="998"/>
        <end position="1012"/>
    </location>
</feature>
<dbReference type="FunFam" id="2.60.40.150:FF:000040">
    <property type="entry name" value="synaptotagmin-like protein 2 isoform X2"/>
    <property type="match status" value="1"/>
</dbReference>
<dbReference type="RefSeq" id="XP_054829711.1">
    <property type="nucleotide sequence ID" value="XM_054973736.1"/>
</dbReference>
<evidence type="ECO:0000256" key="3">
    <source>
        <dbReference type="ARBA" id="ARBA00022483"/>
    </source>
</evidence>
<dbReference type="GO" id="GO:0006886">
    <property type="term" value="P:intracellular protein transport"/>
    <property type="evidence" value="ECO:0007669"/>
    <property type="project" value="InterPro"/>
</dbReference>
<feature type="compositionally biased region" description="Basic and acidic residues" evidence="7">
    <location>
        <begin position="864"/>
        <end position="873"/>
    </location>
</feature>
<dbReference type="CDD" id="cd04020">
    <property type="entry name" value="C2B_SLP_1-2-3-4"/>
    <property type="match status" value="1"/>
</dbReference>
<evidence type="ECO:0000256" key="1">
    <source>
        <dbReference type="ARBA" id="ARBA00004236"/>
    </source>
</evidence>
<feature type="compositionally biased region" description="Basic and acidic residues" evidence="7">
    <location>
        <begin position="798"/>
        <end position="817"/>
    </location>
</feature>
<feature type="compositionally biased region" description="Basic and acidic residues" evidence="7">
    <location>
        <begin position="448"/>
        <end position="466"/>
    </location>
</feature>
<dbReference type="GO" id="GO:0005886">
    <property type="term" value="C:plasma membrane"/>
    <property type="evidence" value="ECO:0007669"/>
    <property type="project" value="UniProtKB-SubCell"/>
</dbReference>
<feature type="region of interest" description="Disordered" evidence="7">
    <location>
        <begin position="1691"/>
        <end position="1718"/>
    </location>
</feature>
<evidence type="ECO:0000313" key="12">
    <source>
        <dbReference type="RefSeq" id="XP_054829712.1"/>
    </source>
</evidence>
<feature type="compositionally biased region" description="Basic and acidic residues" evidence="7">
    <location>
        <begin position="906"/>
        <end position="927"/>
    </location>
</feature>
<feature type="domain" description="C2" evidence="8">
    <location>
        <begin position="2051"/>
        <end position="2176"/>
    </location>
</feature>
<feature type="compositionally biased region" description="Basic and acidic residues" evidence="7">
    <location>
        <begin position="169"/>
        <end position="178"/>
    </location>
</feature>
<comment type="subcellular location">
    <subcellularLocation>
        <location evidence="1">Cell membrane</location>
    </subcellularLocation>
</comment>
<feature type="compositionally biased region" description="Polar residues" evidence="7">
    <location>
        <begin position="275"/>
        <end position="284"/>
    </location>
</feature>
<evidence type="ECO:0000259" key="9">
    <source>
        <dbReference type="PROSITE" id="PS50916"/>
    </source>
</evidence>
<evidence type="ECO:0000256" key="7">
    <source>
        <dbReference type="SAM" id="MobiDB-lite"/>
    </source>
</evidence>
<evidence type="ECO:0000313" key="11">
    <source>
        <dbReference type="RefSeq" id="XP_054829711.1"/>
    </source>
</evidence>
<feature type="region of interest" description="Disordered" evidence="7">
    <location>
        <begin position="983"/>
        <end position="1017"/>
    </location>
</feature>
<feature type="region of interest" description="Disordered" evidence="7">
    <location>
        <begin position="544"/>
        <end position="621"/>
    </location>
</feature>
<feature type="compositionally biased region" description="Polar residues" evidence="7">
    <location>
        <begin position="193"/>
        <end position="217"/>
    </location>
</feature>
<feature type="region of interest" description="Disordered" evidence="7">
    <location>
        <begin position="117"/>
        <end position="532"/>
    </location>
</feature>
<dbReference type="PANTHER" id="PTHR45716">
    <property type="entry name" value="BITESIZE, ISOFORM I"/>
    <property type="match status" value="1"/>
</dbReference>
<feature type="region of interest" description="Disordered" evidence="7">
    <location>
        <begin position="864"/>
        <end position="883"/>
    </location>
</feature>
<proteinExistence type="predicted"/>
<name>A0AA97KTD6_EUBMA</name>
<feature type="compositionally biased region" description="Basic and acidic residues" evidence="7">
    <location>
        <begin position="599"/>
        <end position="610"/>
    </location>
</feature>
<keyword evidence="3" id="KW-0268">Exocytosis</keyword>
<dbReference type="InterPro" id="IPR041282">
    <property type="entry name" value="FYVE_2"/>
</dbReference>
<feature type="compositionally biased region" description="Basic and acidic residues" evidence="7">
    <location>
        <begin position="678"/>
        <end position="698"/>
    </location>
</feature>
<sequence>MIDLSFLTDEEQEAILKVLQRDAELKRAEEERIRHLPEKVKDDNQIKNMSGQWFYETKSKRHRDKIHGADIIRASMRRKPLTAVELNQNKSGKKKNSWVNNVNKEVFMPPELFGAIDDTEGELKSNPSPAVFNTDSSSLAAPQEDTKTAAASPSKERKNPFNSSNSSEDDAKSKHPEHGTSCSSEASKKDIILSSTENQSEGNITNSRLEEPQSASLEPNEPPRQAGKPPVPKARRNVHKTSDVSVNSEDSFPKVPRRIKQSNGQGTPPRGILKRNSSSSSTDSEVLRLNQIVDSSHKNGLPTSTIREGIAEKNGPPGREPDGFSQNSLDKLKQVRFSSSVSRKERPASLELHEGKESGEFSLLDSDYVKTSDDQASGLDICQNEQTPPVKPLAFHSTDLNGHTEDEAASKGPADPCSYNTNGSGLPSDVLQPQKSPPAECRTSSETFPKDMKEPSADEMKPEIKTGQRSSEPDVSQSSTGQQLPLANTGDSQAPSVVSVDLEQGKPVLVDGPSAKTPSKSDRHAAEALKAADESITKVLDWFKRSSSTDSEGNLPSSVSQEREPSEGMNMTKTRGLAVTRDENASSRDVLNQDATLHISKELTKKDPRFQDGGNQPQMLPLAQTGYPNHLLLGEQKLNSQSNGEMADLSDQRFAHLQINGQGTNKADETYFLEGADGESKTESENSACRETKVDEGVKPSLSVDTLGKERQVKNSTLGDGKRNVKSYVKEGKFEHQAGVLLEEPEVQESSFLKKGQVQQDVNVNRGNLLRAQQQEIKQSSPTGDQKKIKDIRAFWEREQTSPKLGSKEDAVNEKASVKKVMHSCNKGTSQVKPTSKSSGYVMGESDNEQDKYNLVAFRRVELSDDSEPKDNDINLSLGNIRPEPVDKSKGECVIIRDWKSTEFTKSLDADKLQPRHDATYSSKKDGGLPIGDLAKDRTASAPQPKSNFTIHSLKQKADEESKSEMLNPSQFQSLRSFWNVGVKPQSRTDEPKEKSIPGSNSVGTCPQQSQEIKGLRVGTGQAVLQEEQKSPITQGFLKATPNQPRPPLLANVVPTESLQCVPKEDSCLEEPSVSQCMETKMRSGNEVKEYIEKTVVPSKMQPSLFKSGLQKLLTQTSQDSLPVDLPADEGGAPKETEGQKLCTDYSVQRGAVSADTDSNVGLSTNEIAETIHRTLVPPKVDTDSFSAGLERLRKEASEATPFSNCSITASSSKQPTSPLEEISFYNKVMQLSHDAYPSGQTHREVAPQNLEKGFSISGQQVRFETSEGDLPKEIEELNPVPQRALKKEGNQMYRDDISSREKVLQIPSPEQILPDARLAVMNRAKLPGKEISETVTESSVPLKRESHDLNTRLLRLLKEPSERPSVSRATESISTTAFEGIPGEDQQRSYRQVMEASALPSPPMTTLPRQTSSETTEKSDDTFSGMQRAPNGEAAMGLPFVNQKSVGGQSGDQSNGDVTSVGQLVEPQPEEVAETVVRTVKPKILQQTRLKDSLKKLLKEDSEVLCKDIEFPKPVHASLQPNQSVNSVDDKSVPPSQEIHEFIEKATVPSNPVYGDLKINFQKLLMKDMESLPSNQQSTNGNRVERMTNKESETLVSQQEVGQQEIKETVNKTVVPPKLQQSELNSGLQKLFAEVSHMSSDQLQQLGGKTKEKMQATEETVDVFQDSVVKSIPPADDTVFNSCSGKLMKKNSDASSHLSKDSIPEVPDDSTYQSESGSLLVPMPALLQKASNDYRTEVRIPLKGKSSKQDGQVLADAKISVVPGQKMLFQKTVQVNLLSTEAPLPGKEEGSPTLARAEEREMGYDRERNAGEVSRSSVTLDSGSEDTDVPLGSQRASTPLVEQRSPPTISQVELLLASRHDEDEEDEDARSFGSDLSNESISSLSGIKRSSICSEEEPNPVLEALKRSSNRQIPSKSLEDIPSATSNKGKVNTQKEELMLSAEDGQKAGQPHELRTTTPGISTAPSFPVNQFSNPEKVKRMSKSVPASLQEESDDRETDTASDSSYPLGRIKKSPSSLTNLSGSSGLASLSSVSTSVMSVYSGDFGNVDVKGNIQFAIDYVEQLKELHVFIAQCKDLAVADIKKQRSDPYVKSYLLPEKYKLGKRKTSVKKKTLNPVYNEILRYKVDKALLTSQRLNISVWHNDIFGRNSFLGEVELNLGMWDWNDKQNKQMIWYPLKPRAPLAALELENRGEMKLALQYVPEPAGGKKTPATGEVHIWVKECNDLPILRGNKLNSFVKCTVLPDTSRKSRQKTRAVAKTTNPVFNHTMVYDGFKPEDLKEACVELTVWDHNKLVNHFLGGLRIGLGTGKSYGTAVDWMDSTLDETSLWERMISSPDQWVEDTLPLRMLTIAKMAK</sequence>
<evidence type="ECO:0000256" key="5">
    <source>
        <dbReference type="ARBA" id="ARBA00023136"/>
    </source>
</evidence>
<dbReference type="InterPro" id="IPR043567">
    <property type="entry name" value="SYTL1-5_C2B"/>
</dbReference>
<feature type="compositionally biased region" description="Polar residues" evidence="7">
    <location>
        <begin position="941"/>
        <end position="953"/>
    </location>
</feature>
<dbReference type="PROSITE" id="PS50004">
    <property type="entry name" value="C2"/>
    <property type="match status" value="2"/>
</dbReference>
<feature type="compositionally biased region" description="Basic and acidic residues" evidence="7">
    <location>
        <begin position="519"/>
        <end position="532"/>
    </location>
</feature>
<dbReference type="PANTHER" id="PTHR45716:SF5">
    <property type="entry name" value="SYNAPTOTAGMIN-LIKE PROTEIN 2"/>
    <property type="match status" value="1"/>
</dbReference>
<feature type="compositionally biased region" description="Basic and acidic residues" evidence="7">
    <location>
        <begin position="987"/>
        <end position="996"/>
    </location>
</feature>
<feature type="compositionally biased region" description="Polar residues" evidence="7">
    <location>
        <begin position="1924"/>
        <end position="1933"/>
    </location>
</feature>
<evidence type="ECO:0000256" key="4">
    <source>
        <dbReference type="ARBA" id="ARBA00022737"/>
    </source>
</evidence>
<dbReference type="FunFam" id="2.60.40.150:FF:000006">
    <property type="entry name" value="Synaptotagmin-like 5, isoform CRA_a"/>
    <property type="match status" value="1"/>
</dbReference>
<dbReference type="RefSeq" id="XP_054829712.1">
    <property type="nucleotide sequence ID" value="XM_054973737.1"/>
</dbReference>
<feature type="compositionally biased region" description="Polar residues" evidence="7">
    <location>
        <begin position="467"/>
        <end position="496"/>
    </location>
</feature>
<feature type="region of interest" description="Disordered" evidence="7">
    <location>
        <begin position="798"/>
        <end position="846"/>
    </location>
</feature>
<reference evidence="11 12" key="1">
    <citation type="submission" date="2025-04" db="UniProtKB">
        <authorList>
            <consortium name="RefSeq"/>
        </authorList>
    </citation>
    <scope>IDENTIFICATION</scope>
    <source>
        <tissue evidence="11 12">Blood</tissue>
    </source>
</reference>
<feature type="domain" description="C2" evidence="8">
    <location>
        <begin position="2191"/>
        <end position="2320"/>
    </location>
</feature>
<feature type="region of interest" description="Disordered" evidence="7">
    <location>
        <begin position="1783"/>
        <end position="2027"/>
    </location>
</feature>
<protein>
    <recommendedName>
        <fullName evidence="6">Synaptotagmin-like protein 2</fullName>
    </recommendedName>
</protein>
<dbReference type="GO" id="GO:0006887">
    <property type="term" value="P:exocytosis"/>
    <property type="evidence" value="ECO:0007669"/>
    <property type="project" value="UniProtKB-KW"/>
</dbReference>
<dbReference type="KEGG" id="emc:129325819"/>
<dbReference type="PROSITE" id="PS50916">
    <property type="entry name" value="RABBD"/>
    <property type="match status" value="1"/>
</dbReference>
<feature type="region of interest" description="Disordered" evidence="7">
    <location>
        <begin position="1119"/>
        <end position="1141"/>
    </location>
</feature>
<dbReference type="InterPro" id="IPR035892">
    <property type="entry name" value="C2_domain_sf"/>
</dbReference>
<feature type="region of interest" description="Disordered" evidence="7">
    <location>
        <begin position="677"/>
        <end position="722"/>
    </location>
</feature>
<dbReference type="GO" id="GO:0031267">
    <property type="term" value="F:small GTPase binding"/>
    <property type="evidence" value="ECO:0007669"/>
    <property type="project" value="InterPro"/>
</dbReference>
<dbReference type="GO" id="GO:0042043">
    <property type="term" value="F:neurexin family protein binding"/>
    <property type="evidence" value="ECO:0007669"/>
    <property type="project" value="TreeGrafter"/>
</dbReference>
<dbReference type="Gene3D" id="6.10.250.3000">
    <property type="match status" value="1"/>
</dbReference>
<dbReference type="SMART" id="SM00239">
    <property type="entry name" value="C2"/>
    <property type="match status" value="2"/>
</dbReference>
<keyword evidence="2" id="KW-1003">Cell membrane</keyword>
<dbReference type="InterPro" id="IPR000008">
    <property type="entry name" value="C2_dom"/>
</dbReference>
<dbReference type="InterPro" id="IPR010911">
    <property type="entry name" value="Rab_BD"/>
</dbReference>
<organism evidence="10 11">
    <name type="scientific">Eublepharis macularius</name>
    <name type="common">Leopard gecko</name>
    <name type="synonym">Cyrtodactylus macularius</name>
    <dbReference type="NCBI Taxonomy" id="481883"/>
    <lineage>
        <taxon>Eukaryota</taxon>
        <taxon>Metazoa</taxon>
        <taxon>Chordata</taxon>
        <taxon>Craniata</taxon>
        <taxon>Vertebrata</taxon>
        <taxon>Euteleostomi</taxon>
        <taxon>Lepidosauria</taxon>
        <taxon>Squamata</taxon>
        <taxon>Bifurcata</taxon>
        <taxon>Gekkota</taxon>
        <taxon>Eublepharidae</taxon>
        <taxon>Eublepharinae</taxon>
        <taxon>Eublepharis</taxon>
    </lineage>
</organism>
<dbReference type="GO" id="GO:0070382">
    <property type="term" value="C:exocytic vesicle"/>
    <property type="evidence" value="ECO:0007669"/>
    <property type="project" value="TreeGrafter"/>
</dbReference>
<dbReference type="GeneID" id="129325819"/>
<feature type="region of interest" description="Disordered" evidence="7">
    <location>
        <begin position="906"/>
        <end position="971"/>
    </location>
</feature>
<dbReference type="Gene3D" id="2.60.40.150">
    <property type="entry name" value="C2 domain"/>
    <property type="match status" value="2"/>
</dbReference>
<gene>
    <name evidence="11 12 13" type="primary">SYTL2</name>
</gene>
<dbReference type="CDD" id="cd08393">
    <property type="entry name" value="C2A_SLP-1_2"/>
    <property type="match status" value="1"/>
</dbReference>
<feature type="compositionally biased region" description="Basic and acidic residues" evidence="7">
    <location>
        <begin position="1787"/>
        <end position="1811"/>
    </location>
</feature>
<dbReference type="Pfam" id="PF02318">
    <property type="entry name" value="FYVE_2"/>
    <property type="match status" value="1"/>
</dbReference>
<dbReference type="CTD" id="54843"/>
<accession>A0AA97KTD6</accession>
<feature type="compositionally biased region" description="Low complexity" evidence="7">
    <location>
        <begin position="2015"/>
        <end position="2027"/>
    </location>
</feature>
<evidence type="ECO:0000256" key="6">
    <source>
        <dbReference type="ARBA" id="ARBA00072164"/>
    </source>
</evidence>
<dbReference type="RefSeq" id="XP_054829714.1">
    <property type="nucleotide sequence ID" value="XM_054973739.1"/>
</dbReference>
<feature type="compositionally biased region" description="Low complexity" evidence="7">
    <location>
        <begin position="1874"/>
        <end position="1894"/>
    </location>
</feature>
<feature type="compositionally biased region" description="Polar residues" evidence="7">
    <location>
        <begin position="125"/>
        <end position="140"/>
    </location>
</feature>
<feature type="compositionally biased region" description="Basic and acidic residues" evidence="7">
    <location>
        <begin position="1934"/>
        <end position="1956"/>
    </location>
</feature>
<feature type="compositionally biased region" description="Basic and acidic residues" evidence="7">
    <location>
        <begin position="342"/>
        <end position="359"/>
    </location>
</feature>
<keyword evidence="5" id="KW-0472">Membrane</keyword>
<evidence type="ECO:0000313" key="13">
    <source>
        <dbReference type="RefSeq" id="XP_054829714.1"/>
    </source>
</evidence>
<dbReference type="Pfam" id="PF00168">
    <property type="entry name" value="C2"/>
    <property type="match status" value="2"/>
</dbReference>
<evidence type="ECO:0000313" key="10">
    <source>
        <dbReference type="Proteomes" id="UP001190640"/>
    </source>
</evidence>
<dbReference type="Proteomes" id="UP001190640">
    <property type="component" value="Chromosome 3"/>
</dbReference>
<evidence type="ECO:0000259" key="8">
    <source>
        <dbReference type="PROSITE" id="PS50004"/>
    </source>
</evidence>
<keyword evidence="4" id="KW-0677">Repeat</keyword>
<feature type="compositionally biased region" description="Polar residues" evidence="7">
    <location>
        <begin position="1368"/>
        <end position="1378"/>
    </location>
</feature>